<feature type="domain" description="ATP-grasp" evidence="2">
    <location>
        <begin position="112"/>
        <end position="290"/>
    </location>
</feature>
<dbReference type="GO" id="GO:0003824">
    <property type="term" value="F:catalytic activity"/>
    <property type="evidence" value="ECO:0007669"/>
    <property type="project" value="UniProtKB-ARBA"/>
</dbReference>
<accession>A0A2T5J0W8</accession>
<evidence type="ECO:0000313" key="4">
    <source>
        <dbReference type="Proteomes" id="UP000244223"/>
    </source>
</evidence>
<dbReference type="InterPro" id="IPR048764">
    <property type="entry name" value="PylC_N"/>
</dbReference>
<dbReference type="Pfam" id="PF21360">
    <property type="entry name" value="PylC-like_N"/>
    <property type="match status" value="1"/>
</dbReference>
<dbReference type="Pfam" id="PF15632">
    <property type="entry name" value="ATPgrasp_Ter"/>
    <property type="match status" value="1"/>
</dbReference>
<dbReference type="RefSeq" id="WP_107865036.1">
    <property type="nucleotide sequence ID" value="NZ_QAON01000004.1"/>
</dbReference>
<evidence type="ECO:0000259" key="2">
    <source>
        <dbReference type="PROSITE" id="PS50975"/>
    </source>
</evidence>
<keyword evidence="1" id="KW-0547">Nucleotide-binding</keyword>
<dbReference type="SUPFAM" id="SSF56059">
    <property type="entry name" value="Glutathione synthetase ATP-binding domain-like"/>
    <property type="match status" value="1"/>
</dbReference>
<protein>
    <submittedName>
        <fullName evidence="3">Carbamoyl-phosphate synthase large subunit</fullName>
    </submittedName>
</protein>
<evidence type="ECO:0000256" key="1">
    <source>
        <dbReference type="PROSITE-ProRule" id="PRU00409"/>
    </source>
</evidence>
<name>A0A2T5J0W8_9GAMM</name>
<comment type="caution">
    <text evidence="3">The sequence shown here is derived from an EMBL/GenBank/DDBJ whole genome shotgun (WGS) entry which is preliminary data.</text>
</comment>
<sequence>MNILILSAGRRVSLVRDFQRDARQLLPNTHVFAADLKPHLSAACQVADRHFVLPSVRSAEYPQALLALCLAENISLVVPTIDTELLVLANHKAEFLQQGIHLVISDEALVKRCRDKRLTIDLFNEIGIDSPQMYQANALSFPCFAKPIDGSCSQNIHTFYQAEQISASVLEDPKMLFMELIPKEDYQEYTVDLYYDRQHQLKCVVPRRRIEIRGGEVSKGVTVKGAVYQYLTQRLATWQGAVGCITLQLFKKNDESRFLGIEVNPRFGGGYPLSYLAGATFPKWLIQEYLLGQELTYCQDWEDRLLMLRYDDEVLVHGFNH</sequence>
<dbReference type="PROSITE" id="PS50975">
    <property type="entry name" value="ATP_GRASP"/>
    <property type="match status" value="1"/>
</dbReference>
<reference evidence="3 4" key="1">
    <citation type="submission" date="2018-04" db="EMBL/GenBank/DDBJ databases">
        <title>Genomic Encyclopedia of Archaeal and Bacterial Type Strains, Phase II (KMG-II): from individual species to whole genera.</title>
        <authorList>
            <person name="Goeker M."/>
        </authorList>
    </citation>
    <scope>NUCLEOTIDE SEQUENCE [LARGE SCALE GENOMIC DNA]</scope>
    <source>
        <strain evidence="3 4">DSM 5822</strain>
    </source>
</reference>
<dbReference type="Gene3D" id="3.30.470.20">
    <property type="entry name" value="ATP-grasp fold, B domain"/>
    <property type="match status" value="1"/>
</dbReference>
<dbReference type="AlphaFoldDB" id="A0A2T5J0W8"/>
<dbReference type="OrthoDB" id="9803907at2"/>
<organism evidence="3 4">
    <name type="scientific">Agitococcus lubricus</name>
    <dbReference type="NCBI Taxonomy" id="1077255"/>
    <lineage>
        <taxon>Bacteria</taxon>
        <taxon>Pseudomonadati</taxon>
        <taxon>Pseudomonadota</taxon>
        <taxon>Gammaproteobacteria</taxon>
        <taxon>Moraxellales</taxon>
        <taxon>Moraxellaceae</taxon>
        <taxon>Agitococcus</taxon>
    </lineage>
</organism>
<dbReference type="NCBIfam" id="NF009405">
    <property type="entry name" value="PRK12767.1-4"/>
    <property type="match status" value="1"/>
</dbReference>
<dbReference type="GO" id="GO:0005524">
    <property type="term" value="F:ATP binding"/>
    <property type="evidence" value="ECO:0007669"/>
    <property type="project" value="UniProtKB-UniRule"/>
</dbReference>
<keyword evidence="1" id="KW-0067">ATP-binding</keyword>
<dbReference type="InterPro" id="IPR013815">
    <property type="entry name" value="ATP_grasp_subdomain_1"/>
</dbReference>
<dbReference type="InterPro" id="IPR011761">
    <property type="entry name" value="ATP-grasp"/>
</dbReference>
<proteinExistence type="predicted"/>
<evidence type="ECO:0000313" key="3">
    <source>
        <dbReference type="EMBL" id="PTQ90035.1"/>
    </source>
</evidence>
<dbReference type="GO" id="GO:0046872">
    <property type="term" value="F:metal ion binding"/>
    <property type="evidence" value="ECO:0007669"/>
    <property type="project" value="InterPro"/>
</dbReference>
<dbReference type="Proteomes" id="UP000244223">
    <property type="component" value="Unassembled WGS sequence"/>
</dbReference>
<dbReference type="Gene3D" id="3.40.50.20">
    <property type="match status" value="1"/>
</dbReference>
<dbReference type="EMBL" id="QAON01000004">
    <property type="protein sequence ID" value="PTQ90035.1"/>
    <property type="molecule type" value="Genomic_DNA"/>
</dbReference>
<gene>
    <name evidence="3" type="ORF">C8N29_10473</name>
</gene>
<dbReference type="Gene3D" id="3.30.1490.20">
    <property type="entry name" value="ATP-grasp fold, A domain"/>
    <property type="match status" value="1"/>
</dbReference>
<keyword evidence="4" id="KW-1185">Reference proteome</keyword>